<evidence type="ECO:0000313" key="5">
    <source>
        <dbReference type="Proteomes" id="UP000261828"/>
    </source>
</evidence>
<keyword evidence="5" id="KW-1185">Reference proteome</keyword>
<protein>
    <submittedName>
        <fullName evidence="4">DUF2807 domain-containing protein</fullName>
    </submittedName>
</protein>
<evidence type="ECO:0000259" key="3">
    <source>
        <dbReference type="Pfam" id="PF10988"/>
    </source>
</evidence>
<evidence type="ECO:0000256" key="1">
    <source>
        <dbReference type="SAM" id="MobiDB-lite"/>
    </source>
</evidence>
<feature type="chain" id="PRO_5016737301" evidence="2">
    <location>
        <begin position="20"/>
        <end position="241"/>
    </location>
</feature>
<evidence type="ECO:0000313" key="4">
    <source>
        <dbReference type="EMBL" id="RDY58333.1"/>
    </source>
</evidence>
<dbReference type="OrthoDB" id="5585143at2"/>
<accession>A0A371JMG3</accession>
<dbReference type="RefSeq" id="WP_116185335.1">
    <property type="nucleotide sequence ID" value="NZ_QTJX01000004.1"/>
</dbReference>
<dbReference type="AlphaFoldDB" id="A0A371JMG3"/>
<dbReference type="PANTHER" id="PTHR39200:SF1">
    <property type="entry name" value="AUTO-TRANSPORTER ADHESIN HEAD GIN DOMAIN-CONTAINING PROTEIN-RELATED"/>
    <property type="match status" value="1"/>
</dbReference>
<feature type="domain" description="Putative auto-transporter adhesin head GIN" evidence="3">
    <location>
        <begin position="40"/>
        <end position="225"/>
    </location>
</feature>
<dbReference type="PANTHER" id="PTHR39200">
    <property type="entry name" value="HYPOTHETICAL EXPORTED PROTEIN"/>
    <property type="match status" value="1"/>
</dbReference>
<dbReference type="EMBL" id="QTJX01000004">
    <property type="protein sequence ID" value="RDY58333.1"/>
    <property type="molecule type" value="Genomic_DNA"/>
</dbReference>
<comment type="caution">
    <text evidence="4">The sequence shown here is derived from an EMBL/GenBank/DDBJ whole genome shotgun (WGS) entry which is preliminary data.</text>
</comment>
<gene>
    <name evidence="4" type="ORF">DX873_15090</name>
</gene>
<proteinExistence type="predicted"/>
<dbReference type="Pfam" id="PF10988">
    <property type="entry name" value="DUF2807"/>
    <property type="match status" value="1"/>
</dbReference>
<reference evidence="4 5" key="1">
    <citation type="submission" date="2018-08" db="EMBL/GenBank/DDBJ databases">
        <title>Muricauda nanhaiensis sp. nov., isolated from seawater of the South China Sea.</title>
        <authorList>
            <person name="Dang Y."/>
        </authorList>
    </citation>
    <scope>NUCLEOTIDE SEQUENCE [LARGE SCALE GENOMIC DNA]</scope>
    <source>
        <strain evidence="4 5">SM1704</strain>
    </source>
</reference>
<feature type="signal peptide" evidence="2">
    <location>
        <begin position="1"/>
        <end position="19"/>
    </location>
</feature>
<dbReference type="Gene3D" id="2.160.20.120">
    <property type="match status" value="1"/>
</dbReference>
<dbReference type="InterPro" id="IPR021255">
    <property type="entry name" value="DUF2807"/>
</dbReference>
<sequence>MKKIITLGLALSMVAIVNAQWGRRVKGNGNVVTIERSVGEYDAVALAGWFDVELVDGKEGELTLKGESNLLDRIRTEVKDGKLIIKREKGVELRPSNWGRGILITVPVEDINSVSLSGSGDIIGKTLLKSDDFSARIAGSGDIDISVEADHVEASLSGSGDINLSGKTTDFDVQVSGSGDVKAYGLEAEFVKASVSGSADIKVTANQSIDARVSGSGDISYRGNPDKIRSKSSGSGDISRG</sequence>
<organism evidence="4 5">
    <name type="scientific">Flagellimonas nanhaiensis</name>
    <dbReference type="NCBI Taxonomy" id="2292706"/>
    <lineage>
        <taxon>Bacteria</taxon>
        <taxon>Pseudomonadati</taxon>
        <taxon>Bacteroidota</taxon>
        <taxon>Flavobacteriia</taxon>
        <taxon>Flavobacteriales</taxon>
        <taxon>Flavobacteriaceae</taxon>
        <taxon>Flagellimonas</taxon>
    </lineage>
</organism>
<evidence type="ECO:0000256" key="2">
    <source>
        <dbReference type="SAM" id="SignalP"/>
    </source>
</evidence>
<name>A0A371JMG3_9FLAO</name>
<feature type="compositionally biased region" description="Polar residues" evidence="1">
    <location>
        <begin position="231"/>
        <end position="241"/>
    </location>
</feature>
<dbReference type="Proteomes" id="UP000261828">
    <property type="component" value="Unassembled WGS sequence"/>
</dbReference>
<keyword evidence="2" id="KW-0732">Signal</keyword>
<feature type="region of interest" description="Disordered" evidence="1">
    <location>
        <begin position="214"/>
        <end position="241"/>
    </location>
</feature>